<keyword evidence="4" id="KW-0472">Membrane</keyword>
<dbReference type="AlphaFoldDB" id="A0A4Z0FCY6"/>
<dbReference type="EMBL" id="SRIO01000003">
    <property type="protein sequence ID" value="TFZ83596.1"/>
    <property type="molecule type" value="Genomic_DNA"/>
</dbReference>
<dbReference type="GO" id="GO:0043709">
    <property type="term" value="P:cell adhesion involved in single-species biofilm formation"/>
    <property type="evidence" value="ECO:0007669"/>
    <property type="project" value="TreeGrafter"/>
</dbReference>
<name>A0A4Z0FCY6_9GAMM</name>
<dbReference type="GO" id="GO:0052621">
    <property type="term" value="F:diguanylate cyclase activity"/>
    <property type="evidence" value="ECO:0007669"/>
    <property type="project" value="UniProtKB-EC"/>
</dbReference>
<dbReference type="PROSITE" id="PS50887">
    <property type="entry name" value="GGDEF"/>
    <property type="match status" value="1"/>
</dbReference>
<comment type="caution">
    <text evidence="6">The sequence shown here is derived from an EMBL/GenBank/DDBJ whole genome shotgun (WGS) entry which is preliminary data.</text>
</comment>
<feature type="transmembrane region" description="Helical" evidence="4">
    <location>
        <begin position="126"/>
        <end position="146"/>
    </location>
</feature>
<evidence type="ECO:0000256" key="3">
    <source>
        <dbReference type="ARBA" id="ARBA00034247"/>
    </source>
</evidence>
<dbReference type="InterPro" id="IPR029787">
    <property type="entry name" value="Nucleotide_cyclase"/>
</dbReference>
<dbReference type="Proteomes" id="UP000297890">
    <property type="component" value="Unassembled WGS sequence"/>
</dbReference>
<dbReference type="EC" id="2.7.7.65" evidence="2"/>
<dbReference type="InterPro" id="IPR043128">
    <property type="entry name" value="Rev_trsase/Diguanyl_cyclase"/>
</dbReference>
<dbReference type="OrthoDB" id="9805474at2"/>
<dbReference type="PANTHER" id="PTHR45138:SF9">
    <property type="entry name" value="DIGUANYLATE CYCLASE DGCM-RELATED"/>
    <property type="match status" value="1"/>
</dbReference>
<protein>
    <recommendedName>
        <fullName evidence="2">diguanylate cyclase</fullName>
        <ecNumber evidence="2">2.7.7.65</ecNumber>
    </recommendedName>
</protein>
<feature type="transmembrane region" description="Helical" evidence="4">
    <location>
        <begin position="65"/>
        <end position="84"/>
    </location>
</feature>
<dbReference type="InterPro" id="IPR050469">
    <property type="entry name" value="Diguanylate_Cyclase"/>
</dbReference>
<organism evidence="6 7">
    <name type="scientific">Candidatus Macondimonas diazotrophica</name>
    <dbReference type="NCBI Taxonomy" id="2305248"/>
    <lineage>
        <taxon>Bacteria</taxon>
        <taxon>Pseudomonadati</taxon>
        <taxon>Pseudomonadota</taxon>
        <taxon>Gammaproteobacteria</taxon>
        <taxon>Chromatiales</taxon>
        <taxon>Ectothiorhodospiraceae</taxon>
        <taxon>Candidatus Macondimonas</taxon>
    </lineage>
</organism>
<dbReference type="SMART" id="SM00267">
    <property type="entry name" value="GGDEF"/>
    <property type="match status" value="1"/>
</dbReference>
<feature type="transmembrane region" description="Helical" evidence="4">
    <location>
        <begin position="178"/>
        <end position="196"/>
    </location>
</feature>
<feature type="transmembrane region" description="Helical" evidence="4">
    <location>
        <begin position="96"/>
        <end position="114"/>
    </location>
</feature>
<feature type="transmembrane region" description="Helical" evidence="4">
    <location>
        <begin position="208"/>
        <end position="228"/>
    </location>
</feature>
<comment type="catalytic activity">
    <reaction evidence="3">
        <text>2 GTP = 3',3'-c-di-GMP + 2 diphosphate</text>
        <dbReference type="Rhea" id="RHEA:24898"/>
        <dbReference type="ChEBI" id="CHEBI:33019"/>
        <dbReference type="ChEBI" id="CHEBI:37565"/>
        <dbReference type="ChEBI" id="CHEBI:58805"/>
        <dbReference type="EC" id="2.7.7.65"/>
    </reaction>
</comment>
<gene>
    <name evidence="6" type="ORF">E4680_03620</name>
</gene>
<dbReference type="NCBIfam" id="TIGR00254">
    <property type="entry name" value="GGDEF"/>
    <property type="match status" value="1"/>
</dbReference>
<dbReference type="SUPFAM" id="SSF55073">
    <property type="entry name" value="Nucleotide cyclase"/>
    <property type="match status" value="1"/>
</dbReference>
<evidence type="ECO:0000256" key="1">
    <source>
        <dbReference type="ARBA" id="ARBA00001946"/>
    </source>
</evidence>
<proteinExistence type="predicted"/>
<keyword evidence="7" id="KW-1185">Reference proteome</keyword>
<dbReference type="PANTHER" id="PTHR45138">
    <property type="entry name" value="REGULATORY COMPONENTS OF SENSORY TRANSDUCTION SYSTEM"/>
    <property type="match status" value="1"/>
</dbReference>
<dbReference type="FunFam" id="3.30.70.270:FF:000001">
    <property type="entry name" value="Diguanylate cyclase domain protein"/>
    <property type="match status" value="1"/>
</dbReference>
<evidence type="ECO:0000259" key="5">
    <source>
        <dbReference type="PROSITE" id="PS50887"/>
    </source>
</evidence>
<comment type="cofactor">
    <cofactor evidence="1">
        <name>Mg(2+)</name>
        <dbReference type="ChEBI" id="CHEBI:18420"/>
    </cofactor>
</comment>
<dbReference type="Gene3D" id="3.30.70.270">
    <property type="match status" value="1"/>
</dbReference>
<reference evidence="6 7" key="1">
    <citation type="journal article" date="2019" name="ISME J.">
        <title>Candidatus Macondimonas diazotrophica, a novel gammaproteobacterial genus dominating crude-oil-contaminated coastal sediments.</title>
        <authorList>
            <person name="Karthikeyan S."/>
            <person name="Konstantinidis K."/>
        </authorList>
    </citation>
    <scope>NUCLEOTIDE SEQUENCE [LARGE SCALE GENOMIC DNA]</scope>
    <source>
        <strain evidence="6 7">KTK01</strain>
    </source>
</reference>
<accession>A0A4Z0FCY6</accession>
<dbReference type="Pfam" id="PF00990">
    <property type="entry name" value="GGDEF"/>
    <property type="match status" value="1"/>
</dbReference>
<dbReference type="CDD" id="cd01949">
    <property type="entry name" value="GGDEF"/>
    <property type="match status" value="1"/>
</dbReference>
<evidence type="ECO:0000256" key="2">
    <source>
        <dbReference type="ARBA" id="ARBA00012528"/>
    </source>
</evidence>
<keyword evidence="4" id="KW-1133">Transmembrane helix</keyword>
<dbReference type="GO" id="GO:1902201">
    <property type="term" value="P:negative regulation of bacterial-type flagellum-dependent cell motility"/>
    <property type="evidence" value="ECO:0007669"/>
    <property type="project" value="TreeGrafter"/>
</dbReference>
<dbReference type="GO" id="GO:0005886">
    <property type="term" value="C:plasma membrane"/>
    <property type="evidence" value="ECO:0007669"/>
    <property type="project" value="TreeGrafter"/>
</dbReference>
<evidence type="ECO:0000256" key="4">
    <source>
        <dbReference type="SAM" id="Phobius"/>
    </source>
</evidence>
<evidence type="ECO:0000313" key="6">
    <source>
        <dbReference type="EMBL" id="TFZ83596.1"/>
    </source>
</evidence>
<evidence type="ECO:0000313" key="7">
    <source>
        <dbReference type="Proteomes" id="UP000297890"/>
    </source>
</evidence>
<feature type="domain" description="GGDEF" evidence="5">
    <location>
        <begin position="317"/>
        <end position="454"/>
    </location>
</feature>
<sequence>MKYQAMSGPSRRCLASSPKSILKIPPDMPANLFDRGRWVPFCDGLCRMTDSDNDLDRKRRLARRASLTSVPIWISIALLQWLTLQFGMSNLQWQQSLPIYTAVATLLLVHDLYFRTSLCLTTGLRFNTVGGMSIGIHVVLVAIYLVMDRFSYQFALLMAMGMPAGPAYLGLNFGFRPTLAYGIVMCVVLMAAYWLLPPLPMTLSPPVFFLFIAVVMVGWCVGAAVNGIHRRKKYMVVDLLRQQRVATEIIQNQKSRLDDRTAELARVNDALQRMSVMDGLTHVANRRRFDEAVVEEWRRRNRASLGTQPARQPADLEDLALILIDVDHFKAYNDRYGHPVGDECLRRIAQAISSAISRSSDLVARYGGEEFAVLLPGTPREGACQVAERIRQAIAGLAIPHADSTTGDHVTISLGIAAADKQAATSPEELINAADAALYQAKRGGRNRCVMALAECVGHEATR</sequence>
<dbReference type="InterPro" id="IPR000160">
    <property type="entry name" value="GGDEF_dom"/>
</dbReference>
<keyword evidence="4" id="KW-0812">Transmembrane</keyword>
<feature type="transmembrane region" description="Helical" evidence="4">
    <location>
        <begin position="152"/>
        <end position="171"/>
    </location>
</feature>